<accession>A0A7L1B6W3</accession>
<dbReference type="Gene3D" id="2.40.50.40">
    <property type="match status" value="1"/>
</dbReference>
<comment type="caution">
    <text evidence="3">The sequence shown here is derived from an EMBL/GenBank/DDBJ whole genome shotgun (WGS) entry which is preliminary data.</text>
</comment>
<dbReference type="EMBL" id="VXAZ01006705">
    <property type="protein sequence ID" value="NXM46466.1"/>
    <property type="molecule type" value="Genomic_DNA"/>
</dbReference>
<evidence type="ECO:0000256" key="1">
    <source>
        <dbReference type="ARBA" id="ARBA00022514"/>
    </source>
</evidence>
<dbReference type="Pfam" id="PF00048">
    <property type="entry name" value="IL8"/>
    <property type="match status" value="1"/>
</dbReference>
<protein>
    <submittedName>
        <fullName evidence="3">CCL18 protein</fullName>
    </submittedName>
</protein>
<keyword evidence="4" id="KW-1185">Reference proteome</keyword>
<evidence type="ECO:0000313" key="3">
    <source>
        <dbReference type="EMBL" id="NXM46466.1"/>
    </source>
</evidence>
<dbReference type="InterPro" id="IPR001811">
    <property type="entry name" value="Chemokine_IL8-like_dom"/>
</dbReference>
<reference evidence="3 4" key="1">
    <citation type="submission" date="2019-09" db="EMBL/GenBank/DDBJ databases">
        <title>Bird 10,000 Genomes (B10K) Project - Family phase.</title>
        <authorList>
            <person name="Zhang G."/>
        </authorList>
    </citation>
    <scope>NUCLEOTIDE SEQUENCE [LARGE SCALE GENOMIC DNA]</scope>
    <source>
        <strain evidence="3">B10K-DU-002-05</strain>
        <tissue evidence="3">Muscle</tissue>
    </source>
</reference>
<dbReference type="SMART" id="SM00199">
    <property type="entry name" value="SCY"/>
    <property type="match status" value="1"/>
</dbReference>
<dbReference type="GO" id="GO:0005615">
    <property type="term" value="C:extracellular space"/>
    <property type="evidence" value="ECO:0007669"/>
    <property type="project" value="UniProtKB-KW"/>
</dbReference>
<feature type="non-terminal residue" evidence="3">
    <location>
        <position position="1"/>
    </location>
</feature>
<dbReference type="InterPro" id="IPR036048">
    <property type="entry name" value="Interleukin_8-like_sf"/>
</dbReference>
<dbReference type="AlphaFoldDB" id="A0A7L1B6W3"/>
<gene>
    <name evidence="3" type="primary">Ccl18</name>
    <name evidence="3" type="ORF">GYMTIB_R15826</name>
</gene>
<dbReference type="GO" id="GO:0008009">
    <property type="term" value="F:chemokine activity"/>
    <property type="evidence" value="ECO:0007669"/>
    <property type="project" value="InterPro"/>
</dbReference>
<dbReference type="GO" id="GO:0006955">
    <property type="term" value="P:immune response"/>
    <property type="evidence" value="ECO:0007669"/>
    <property type="project" value="InterPro"/>
</dbReference>
<sequence>LAVRTSTVMCCSKEEISSQKIPERRIQEYSYTSPSCTHKAALVKLRTGRTTCVDPEQSWFQQYLKKQKKPRSTSQ</sequence>
<evidence type="ECO:0000313" key="4">
    <source>
        <dbReference type="Proteomes" id="UP000579941"/>
    </source>
</evidence>
<proteinExistence type="predicted"/>
<feature type="non-terminal residue" evidence="3">
    <location>
        <position position="75"/>
    </location>
</feature>
<evidence type="ECO:0000259" key="2">
    <source>
        <dbReference type="SMART" id="SM00199"/>
    </source>
</evidence>
<feature type="domain" description="Chemokine interleukin-8-like" evidence="2">
    <location>
        <begin position="7"/>
        <end position="67"/>
    </location>
</feature>
<dbReference type="SUPFAM" id="SSF54117">
    <property type="entry name" value="Interleukin 8-like chemokines"/>
    <property type="match status" value="1"/>
</dbReference>
<dbReference type="Proteomes" id="UP000579941">
    <property type="component" value="Unassembled WGS sequence"/>
</dbReference>
<dbReference type="InterPro" id="IPR039809">
    <property type="entry name" value="Chemokine_b/g/d"/>
</dbReference>
<organism evidence="3 4">
    <name type="scientific">Gymnorhina tibicen</name>
    <name type="common">Australian magpie</name>
    <name type="synonym">Cracticus tibicen</name>
    <dbReference type="NCBI Taxonomy" id="9132"/>
    <lineage>
        <taxon>Eukaryota</taxon>
        <taxon>Metazoa</taxon>
        <taxon>Chordata</taxon>
        <taxon>Craniata</taxon>
        <taxon>Vertebrata</taxon>
        <taxon>Euteleostomi</taxon>
        <taxon>Archelosauria</taxon>
        <taxon>Archosauria</taxon>
        <taxon>Dinosauria</taxon>
        <taxon>Saurischia</taxon>
        <taxon>Theropoda</taxon>
        <taxon>Coelurosauria</taxon>
        <taxon>Aves</taxon>
        <taxon>Neognathae</taxon>
        <taxon>Neoaves</taxon>
        <taxon>Telluraves</taxon>
        <taxon>Australaves</taxon>
        <taxon>Passeriformes</taxon>
        <taxon>Artamidae</taxon>
        <taxon>Gymnorhina</taxon>
    </lineage>
</organism>
<dbReference type="PANTHER" id="PTHR12015">
    <property type="entry name" value="SMALL INDUCIBLE CYTOKINE A"/>
    <property type="match status" value="1"/>
</dbReference>
<keyword evidence="1" id="KW-0202">Cytokine</keyword>
<name>A0A7L1B6W3_GYMTI</name>